<feature type="non-terminal residue" evidence="1">
    <location>
        <position position="71"/>
    </location>
</feature>
<accession>A0A3B0T0W5</accession>
<proteinExistence type="predicted"/>
<organism evidence="1">
    <name type="scientific">hydrothermal vent metagenome</name>
    <dbReference type="NCBI Taxonomy" id="652676"/>
    <lineage>
        <taxon>unclassified sequences</taxon>
        <taxon>metagenomes</taxon>
        <taxon>ecological metagenomes</taxon>
    </lineage>
</organism>
<protein>
    <submittedName>
        <fullName evidence="1">Uncharacterized protein</fullName>
    </submittedName>
</protein>
<reference evidence="1" key="1">
    <citation type="submission" date="2018-06" db="EMBL/GenBank/DDBJ databases">
        <authorList>
            <person name="Zhirakovskaya E."/>
        </authorList>
    </citation>
    <scope>NUCLEOTIDE SEQUENCE</scope>
</reference>
<sequence>MHIKKYLKYSFSLIVALIFLTPLVVSAKVNIQDIRWNKPDTGPFFSSIAVDSTGVYTTQSGSTFGFRFTKR</sequence>
<dbReference type="AlphaFoldDB" id="A0A3B0T0W5"/>
<dbReference type="EMBL" id="UOEN01000021">
    <property type="protein sequence ID" value="VAW11538.1"/>
    <property type="molecule type" value="Genomic_DNA"/>
</dbReference>
<evidence type="ECO:0000313" key="1">
    <source>
        <dbReference type="EMBL" id="VAW11538.1"/>
    </source>
</evidence>
<name>A0A3B0T0W5_9ZZZZ</name>
<gene>
    <name evidence="1" type="ORF">MNBD_BACTEROID05-649</name>
</gene>